<dbReference type="InterPro" id="IPR005936">
    <property type="entry name" value="FtsH"/>
</dbReference>
<dbReference type="SFLD" id="SFLDG01140">
    <property type="entry name" value="C2.B:_Phosphomannomutase_and_P"/>
    <property type="match status" value="1"/>
</dbReference>
<feature type="transmembrane region" description="Helical" evidence="9">
    <location>
        <begin position="152"/>
        <end position="174"/>
    </location>
</feature>
<dbReference type="InterPro" id="IPR003593">
    <property type="entry name" value="AAA+_ATPase"/>
</dbReference>
<keyword evidence="9" id="KW-1133">Transmembrane helix</keyword>
<organism evidence="12 13">
    <name type="scientific">Jutongia huaianensis</name>
    <dbReference type="NCBI Taxonomy" id="2763668"/>
    <lineage>
        <taxon>Bacteria</taxon>
        <taxon>Bacillati</taxon>
        <taxon>Bacillota</taxon>
        <taxon>Clostridia</taxon>
        <taxon>Lachnospirales</taxon>
        <taxon>Lachnospiraceae</taxon>
        <taxon>Jutongia</taxon>
    </lineage>
</organism>
<dbReference type="Gene3D" id="3.30.1240.10">
    <property type="match status" value="1"/>
</dbReference>
<keyword evidence="6 9" id="KW-0862">Zinc</keyword>
<keyword evidence="2 9" id="KW-0645">Protease</keyword>
<comment type="similarity">
    <text evidence="10">Belongs to the AAA ATPase family.</text>
</comment>
<evidence type="ECO:0000313" key="13">
    <source>
        <dbReference type="Proteomes" id="UP000606193"/>
    </source>
</evidence>
<keyword evidence="5 9" id="KW-0378">Hydrolase</keyword>
<evidence type="ECO:0000256" key="3">
    <source>
        <dbReference type="ARBA" id="ARBA00022723"/>
    </source>
</evidence>
<comment type="similarity">
    <text evidence="9">In the central section; belongs to the AAA ATPase family.</text>
</comment>
<dbReference type="InterPro" id="IPR000150">
    <property type="entry name" value="Cof"/>
</dbReference>
<keyword evidence="3 9" id="KW-0479">Metal-binding</keyword>
<evidence type="ECO:0000256" key="6">
    <source>
        <dbReference type="ARBA" id="ARBA00022833"/>
    </source>
</evidence>
<comment type="subcellular location">
    <subcellularLocation>
        <location evidence="9">Cell membrane</location>
        <topology evidence="9">Multi-pass membrane protein</topology>
        <orientation evidence="9">Cytoplasmic side</orientation>
    </subcellularLocation>
</comment>
<evidence type="ECO:0000256" key="7">
    <source>
        <dbReference type="ARBA" id="ARBA00022840"/>
    </source>
</evidence>
<dbReference type="Gene3D" id="3.40.50.1000">
    <property type="entry name" value="HAD superfamily/HAD-like"/>
    <property type="match status" value="1"/>
</dbReference>
<dbReference type="Gene3D" id="1.20.58.760">
    <property type="entry name" value="Peptidase M41"/>
    <property type="match status" value="1"/>
</dbReference>
<dbReference type="Pfam" id="PF00004">
    <property type="entry name" value="AAA"/>
    <property type="match status" value="1"/>
</dbReference>
<feature type="binding site" evidence="9">
    <location>
        <position position="471"/>
    </location>
    <ligand>
        <name>Zn(2+)</name>
        <dbReference type="ChEBI" id="CHEBI:29105"/>
        <note>catalytic</note>
    </ligand>
</feature>
<protein>
    <recommendedName>
        <fullName evidence="9">ATP-dependent zinc metalloprotease FtsH</fullName>
        <ecNumber evidence="9">3.4.24.-</ecNumber>
    </recommendedName>
</protein>
<dbReference type="PANTHER" id="PTHR43655:SF2">
    <property type="entry name" value="AFG3 LIKE MATRIX AAA PEPTIDASE SUBUNIT 2, ISOFORM A"/>
    <property type="match status" value="1"/>
</dbReference>
<comment type="caution">
    <text evidence="12">The sequence shown here is derived from an EMBL/GenBank/DDBJ whole genome shotgun (WGS) entry which is preliminary data.</text>
</comment>
<dbReference type="InterPro" id="IPR011546">
    <property type="entry name" value="Pept_M41_FtsH_extracell"/>
</dbReference>
<dbReference type="NCBIfam" id="TIGR01484">
    <property type="entry name" value="HAD-SF-IIB"/>
    <property type="match status" value="1"/>
</dbReference>
<keyword evidence="4 9" id="KW-0547">Nucleotide-binding</keyword>
<sequence length="941" mass="103807">MIYLQDRSRTVCGNIDTELAIEEDIALDNNTNRQNGGDDDRQKKQNRRGIIICLLVAVGVFLVFSMMNHQVQQMTNREITYDKFIRMLDDGQVKSVTLTADRLKIIPQSSGDSVYQITYYTGIISMDYSLVERLNKAGVEFKKDLTDNSSSMIYMLMSYLLPVLLLWGGLFLIFRLMSRNSGGMMGIGKSTAKMYVQKETGVTFKDVAGQEEAMDSLTEMVDFLNNPGKYTEIGARLPKGALLVGPPGTGKTLLAKAVAGEAGVPFFSLSGSDFVEMFVGVGASRVRDLFKQAQAMAPCIIFIDEIDAIGKSRDSQYGGGNDEREQTLNQLLSEMDGFDSSKGLVILGATNRPEVLDKALLRPGRFDRRVIVEKPDLKGRVDILKVHAKDVLMDETVDFDEIALATSGAVGSDLANMINEAAIMAVKAGRKAVCQADLFEAVEVVIAGKEKKDRILGKEEKKIVAYHETGHALVTALMKHSEPVQKITIVPRTMGSLGYVMQVPEEEKYLMSKDEILTRITTLFGGRAAEQIVFDSVTTGASNDIEQATKLARAMVTQYGMSEKFGLIGLESIQNRYLDGRAVLNCGDATEAEIDQEVMRILKECYAKAEELLQGDREALDKLAEFLIAHETITGKEFMKIFRQVKGIKDPEGDLYNALVLDVDGTLVGSDKKVSENTRQALIELQQRGKTVAIASGRSISGIRRTAAAIELEQFGGYVIAYNGTTVVNCKTGECIYNQTLDRDMIKPVYEAAKELQLGITVYHDEAKELLAGNGIDSYIEADAKACDITIRQVNDLVRAIDFPVNKLLLSGAPDKMKEVEKTLKERFGDKLNVFRSDPYYVEILPKFVDKSVAVDKLMKFLEINREKVICVGDSFNDLPMLRYAGKGVAMGNAQKEVKEAADYVTSSNDEDGIVEIIRKFMTPQAENDNGDDSGNPADSL</sequence>
<dbReference type="PROSITE" id="PS01229">
    <property type="entry name" value="COF_2"/>
    <property type="match status" value="1"/>
</dbReference>
<dbReference type="PANTHER" id="PTHR43655">
    <property type="entry name" value="ATP-DEPENDENT PROTEASE"/>
    <property type="match status" value="1"/>
</dbReference>
<dbReference type="CDD" id="cd19501">
    <property type="entry name" value="RecA-like_FtsH"/>
    <property type="match status" value="1"/>
</dbReference>
<gene>
    <name evidence="9" type="primary">ftsH</name>
    <name evidence="12" type="ORF">H8704_06300</name>
</gene>
<evidence type="ECO:0000313" key="12">
    <source>
        <dbReference type="EMBL" id="MBC8562241.1"/>
    </source>
</evidence>
<evidence type="ECO:0000256" key="2">
    <source>
        <dbReference type="ARBA" id="ARBA00022670"/>
    </source>
</evidence>
<dbReference type="NCBIfam" id="TIGR01241">
    <property type="entry name" value="FtsH_fam"/>
    <property type="match status" value="1"/>
</dbReference>
<dbReference type="InterPro" id="IPR006379">
    <property type="entry name" value="HAD-SF_hydro_IIB"/>
</dbReference>
<accession>A0ABR7N0T0</accession>
<dbReference type="Gene3D" id="3.40.50.300">
    <property type="entry name" value="P-loop containing nucleotide triphosphate hydrolases"/>
    <property type="match status" value="1"/>
</dbReference>
<dbReference type="SUPFAM" id="SSF140990">
    <property type="entry name" value="FtsH protease domain-like"/>
    <property type="match status" value="1"/>
</dbReference>
<dbReference type="InterPro" id="IPR003960">
    <property type="entry name" value="ATPase_AAA_CS"/>
</dbReference>
<dbReference type="InterPro" id="IPR023214">
    <property type="entry name" value="HAD_sf"/>
</dbReference>
<dbReference type="InterPro" id="IPR000642">
    <property type="entry name" value="Peptidase_M41"/>
</dbReference>
<dbReference type="CDD" id="cd07516">
    <property type="entry name" value="HAD_Pase"/>
    <property type="match status" value="1"/>
</dbReference>
<dbReference type="SFLD" id="SFLDG01144">
    <property type="entry name" value="C2.B.4:_PGP_Like"/>
    <property type="match status" value="1"/>
</dbReference>
<dbReference type="Gene3D" id="1.10.8.60">
    <property type="match status" value="1"/>
</dbReference>
<evidence type="ECO:0000256" key="4">
    <source>
        <dbReference type="ARBA" id="ARBA00022741"/>
    </source>
</evidence>
<keyword evidence="13" id="KW-1185">Reference proteome</keyword>
<dbReference type="PROSITE" id="PS00674">
    <property type="entry name" value="AAA"/>
    <property type="match status" value="1"/>
</dbReference>
<comment type="subunit">
    <text evidence="9">Homohexamer.</text>
</comment>
<dbReference type="Pfam" id="PF08282">
    <property type="entry name" value="Hydrolase_3"/>
    <property type="match status" value="1"/>
</dbReference>
<dbReference type="Pfam" id="PF01434">
    <property type="entry name" value="Peptidase_M41"/>
    <property type="match status" value="1"/>
</dbReference>
<dbReference type="Proteomes" id="UP000606193">
    <property type="component" value="Unassembled WGS sequence"/>
</dbReference>
<evidence type="ECO:0000256" key="5">
    <source>
        <dbReference type="ARBA" id="ARBA00022801"/>
    </source>
</evidence>
<evidence type="ECO:0000256" key="1">
    <source>
        <dbReference type="ARBA" id="ARBA00010044"/>
    </source>
</evidence>
<dbReference type="InterPro" id="IPR036412">
    <property type="entry name" value="HAD-like_sf"/>
</dbReference>
<dbReference type="Gene3D" id="3.30.720.210">
    <property type="match status" value="1"/>
</dbReference>
<dbReference type="SFLD" id="SFLDS00003">
    <property type="entry name" value="Haloacid_Dehalogenase"/>
    <property type="match status" value="1"/>
</dbReference>
<reference evidence="12 13" key="1">
    <citation type="submission" date="2020-08" db="EMBL/GenBank/DDBJ databases">
        <title>Genome public.</title>
        <authorList>
            <person name="Liu C."/>
            <person name="Sun Q."/>
        </authorList>
    </citation>
    <scope>NUCLEOTIDE SEQUENCE [LARGE SCALE GENOMIC DNA]</scope>
    <source>
        <strain evidence="12 13">NSJ-37</strain>
    </source>
</reference>
<dbReference type="HAMAP" id="MF_01458">
    <property type="entry name" value="FtsH"/>
    <property type="match status" value="1"/>
</dbReference>
<evidence type="ECO:0000256" key="9">
    <source>
        <dbReference type="HAMAP-Rule" id="MF_01458"/>
    </source>
</evidence>
<evidence type="ECO:0000259" key="11">
    <source>
        <dbReference type="SMART" id="SM00382"/>
    </source>
</evidence>
<keyword evidence="8 9" id="KW-0482">Metalloprotease</keyword>
<feature type="domain" description="AAA+ ATPase" evidence="11">
    <location>
        <begin position="237"/>
        <end position="376"/>
    </location>
</feature>
<keyword evidence="9" id="KW-0472">Membrane</keyword>
<dbReference type="EMBL" id="JACRSX010000006">
    <property type="protein sequence ID" value="MBC8562241.1"/>
    <property type="molecule type" value="Genomic_DNA"/>
</dbReference>
<dbReference type="InterPro" id="IPR050928">
    <property type="entry name" value="ATP-dep_Zn_Metalloprotease"/>
</dbReference>
<feature type="active site" evidence="9">
    <location>
        <position position="468"/>
    </location>
</feature>
<feature type="binding site" evidence="9">
    <location>
        <position position="544"/>
    </location>
    <ligand>
        <name>Zn(2+)</name>
        <dbReference type="ChEBI" id="CHEBI:29105"/>
        <note>catalytic</note>
    </ligand>
</feature>
<keyword evidence="7 9" id="KW-0067">ATP-binding</keyword>
<dbReference type="InterPro" id="IPR037219">
    <property type="entry name" value="Peptidase_M41-like"/>
</dbReference>
<dbReference type="InterPro" id="IPR003959">
    <property type="entry name" value="ATPase_AAA_core"/>
</dbReference>
<proteinExistence type="inferred from homology"/>
<feature type="binding site" evidence="9">
    <location>
        <position position="467"/>
    </location>
    <ligand>
        <name>Zn(2+)</name>
        <dbReference type="ChEBI" id="CHEBI:29105"/>
        <note>catalytic</note>
    </ligand>
</feature>
<comment type="function">
    <text evidence="9">Acts as a processive, ATP-dependent zinc metallopeptidase for both cytoplasmic and membrane proteins. Plays a role in the quality control of integral membrane proteins.</text>
</comment>
<evidence type="ECO:0000256" key="10">
    <source>
        <dbReference type="RuleBase" id="RU003651"/>
    </source>
</evidence>
<dbReference type="NCBIfam" id="TIGR00099">
    <property type="entry name" value="Cof-subfamily"/>
    <property type="match status" value="1"/>
</dbReference>
<dbReference type="Pfam" id="PF06480">
    <property type="entry name" value="FtsH_ext"/>
    <property type="match status" value="1"/>
</dbReference>
<dbReference type="Pfam" id="PF17862">
    <property type="entry name" value="AAA_lid_3"/>
    <property type="match status" value="1"/>
</dbReference>
<dbReference type="SMART" id="SM00382">
    <property type="entry name" value="AAA"/>
    <property type="match status" value="1"/>
</dbReference>
<name>A0ABR7N0T0_9FIRM</name>
<dbReference type="InterPro" id="IPR041569">
    <property type="entry name" value="AAA_lid_3"/>
</dbReference>
<dbReference type="SUPFAM" id="SSF56784">
    <property type="entry name" value="HAD-like"/>
    <property type="match status" value="1"/>
</dbReference>
<keyword evidence="9" id="KW-1003">Cell membrane</keyword>
<evidence type="ECO:0000256" key="8">
    <source>
        <dbReference type="ARBA" id="ARBA00023049"/>
    </source>
</evidence>
<keyword evidence="9" id="KW-0812">Transmembrane</keyword>
<comment type="cofactor">
    <cofactor evidence="9">
        <name>Zn(2+)</name>
        <dbReference type="ChEBI" id="CHEBI:29105"/>
    </cofactor>
    <text evidence="9">Binds 1 zinc ion per subunit.</text>
</comment>
<dbReference type="InterPro" id="IPR027417">
    <property type="entry name" value="P-loop_NTPase"/>
</dbReference>
<feature type="binding site" evidence="9">
    <location>
        <begin position="245"/>
        <end position="252"/>
    </location>
    <ligand>
        <name>ATP</name>
        <dbReference type="ChEBI" id="CHEBI:30616"/>
    </ligand>
</feature>
<feature type="transmembrane region" description="Helical" evidence="9">
    <location>
        <begin position="49"/>
        <end position="67"/>
    </location>
</feature>
<dbReference type="EC" id="3.4.24.-" evidence="9"/>
<comment type="similarity">
    <text evidence="1 9">In the C-terminal section; belongs to the peptidase M41 family.</text>
</comment>
<dbReference type="SUPFAM" id="SSF52540">
    <property type="entry name" value="P-loop containing nucleoside triphosphate hydrolases"/>
    <property type="match status" value="1"/>
</dbReference>